<keyword evidence="4 15" id="KW-0812">Transmembrane</keyword>
<dbReference type="InterPro" id="IPR001577">
    <property type="entry name" value="Peptidase_M8"/>
</dbReference>
<dbReference type="AlphaFoldDB" id="A0ABD0X2N8"/>
<comment type="cofactor">
    <cofactor evidence="13 14">
        <name>Zn(2+)</name>
        <dbReference type="ChEBI" id="CHEBI:29105"/>
    </cofactor>
    <text evidence="13 14">Binds 1 zinc ion per subunit.</text>
</comment>
<keyword evidence="17" id="KW-1185">Reference proteome</keyword>
<evidence type="ECO:0000256" key="13">
    <source>
        <dbReference type="PIRSR" id="PIRSR601577-2"/>
    </source>
</evidence>
<evidence type="ECO:0000256" key="10">
    <source>
        <dbReference type="ARBA" id="ARBA00023049"/>
    </source>
</evidence>
<evidence type="ECO:0000256" key="1">
    <source>
        <dbReference type="ARBA" id="ARBA00004479"/>
    </source>
</evidence>
<evidence type="ECO:0000256" key="9">
    <source>
        <dbReference type="ARBA" id="ARBA00022989"/>
    </source>
</evidence>
<keyword evidence="8 13" id="KW-0862">Zinc</keyword>
<gene>
    <name evidence="16" type="ORF">UPYG_G00238550</name>
</gene>
<dbReference type="PANTHER" id="PTHR10942:SF6">
    <property type="entry name" value="CILIATED LEFT-RIGHT ORGANIZER METALLOPEPTIDASE"/>
    <property type="match status" value="1"/>
</dbReference>
<evidence type="ECO:0000256" key="14">
    <source>
        <dbReference type="RuleBase" id="RU366077"/>
    </source>
</evidence>
<evidence type="ECO:0000256" key="12">
    <source>
        <dbReference type="PIRSR" id="PIRSR601577-1"/>
    </source>
</evidence>
<feature type="active site" evidence="12">
    <location>
        <position position="250"/>
    </location>
</feature>
<accession>A0ABD0X2N8</accession>
<keyword evidence="11 15" id="KW-0472">Membrane</keyword>
<dbReference type="EC" id="3.4.24.-" evidence="14"/>
<evidence type="ECO:0000256" key="5">
    <source>
        <dbReference type="ARBA" id="ARBA00022723"/>
    </source>
</evidence>
<dbReference type="GO" id="GO:0016020">
    <property type="term" value="C:membrane"/>
    <property type="evidence" value="ECO:0007669"/>
    <property type="project" value="UniProtKB-SubCell"/>
</dbReference>
<name>A0ABD0X2N8_UMBPY</name>
<comment type="similarity">
    <text evidence="2 14">Belongs to the peptidase M8 family.</text>
</comment>
<evidence type="ECO:0000256" key="7">
    <source>
        <dbReference type="ARBA" id="ARBA00022801"/>
    </source>
</evidence>
<evidence type="ECO:0000256" key="15">
    <source>
        <dbReference type="SAM" id="Phobius"/>
    </source>
</evidence>
<feature type="signal peptide" evidence="14">
    <location>
        <begin position="1"/>
        <end position="27"/>
    </location>
</feature>
<evidence type="ECO:0000313" key="17">
    <source>
        <dbReference type="Proteomes" id="UP001557470"/>
    </source>
</evidence>
<dbReference type="Gene3D" id="2.30.34.10">
    <property type="entry name" value="Leishmanolysin domain 4"/>
    <property type="match status" value="1"/>
</dbReference>
<comment type="caution">
    <text evidence="16">The sequence shown here is derived from an EMBL/GenBank/DDBJ whole genome shotgun (WGS) entry which is preliminary data.</text>
</comment>
<evidence type="ECO:0000256" key="3">
    <source>
        <dbReference type="ARBA" id="ARBA00022670"/>
    </source>
</evidence>
<evidence type="ECO:0000256" key="11">
    <source>
        <dbReference type="ARBA" id="ARBA00023136"/>
    </source>
</evidence>
<feature type="transmembrane region" description="Helical" evidence="15">
    <location>
        <begin position="592"/>
        <end position="615"/>
    </location>
</feature>
<keyword evidence="5 13" id="KW-0479">Metal-binding</keyword>
<evidence type="ECO:0000256" key="4">
    <source>
        <dbReference type="ARBA" id="ARBA00022692"/>
    </source>
</evidence>
<reference evidence="16 17" key="1">
    <citation type="submission" date="2024-06" db="EMBL/GenBank/DDBJ databases">
        <authorList>
            <person name="Pan Q."/>
            <person name="Wen M."/>
            <person name="Jouanno E."/>
            <person name="Zahm M."/>
            <person name="Klopp C."/>
            <person name="Cabau C."/>
            <person name="Louis A."/>
            <person name="Berthelot C."/>
            <person name="Parey E."/>
            <person name="Roest Crollius H."/>
            <person name="Montfort J."/>
            <person name="Robinson-Rechavi M."/>
            <person name="Bouchez O."/>
            <person name="Lampietro C."/>
            <person name="Lopez Roques C."/>
            <person name="Donnadieu C."/>
            <person name="Postlethwait J."/>
            <person name="Bobe J."/>
            <person name="Verreycken H."/>
            <person name="Guiguen Y."/>
        </authorList>
    </citation>
    <scope>NUCLEOTIDE SEQUENCE [LARGE SCALE GENOMIC DNA]</scope>
    <source>
        <strain evidence="16">Up_M1</strain>
        <tissue evidence="16">Testis</tissue>
    </source>
</reference>
<dbReference type="FunFam" id="3.90.132.10:FF:000002">
    <property type="entry name" value="Leishmanolysin like peptidase 2"/>
    <property type="match status" value="1"/>
</dbReference>
<dbReference type="Pfam" id="PF01457">
    <property type="entry name" value="Peptidase_M8"/>
    <property type="match status" value="2"/>
</dbReference>
<feature type="binding site" evidence="13">
    <location>
        <position position="253"/>
    </location>
    <ligand>
        <name>Zn(2+)</name>
        <dbReference type="ChEBI" id="CHEBI:29105"/>
        <note>catalytic</note>
    </ligand>
</feature>
<comment type="subcellular location">
    <subcellularLocation>
        <location evidence="1">Membrane</location>
        <topology evidence="1">Single-pass type I membrane protein</topology>
    </subcellularLocation>
</comment>
<feature type="chain" id="PRO_5044531126" description="Leishmanolysin-like peptidase" evidence="14">
    <location>
        <begin position="28"/>
        <end position="645"/>
    </location>
</feature>
<evidence type="ECO:0000313" key="16">
    <source>
        <dbReference type="EMBL" id="KAL0970192.1"/>
    </source>
</evidence>
<keyword evidence="10 13" id="KW-0482">Metalloprotease</keyword>
<protein>
    <recommendedName>
        <fullName evidence="14">Leishmanolysin-like peptidase</fullName>
        <ecNumber evidence="14">3.4.24.-</ecNumber>
    </recommendedName>
</protein>
<dbReference type="Proteomes" id="UP001557470">
    <property type="component" value="Unassembled WGS sequence"/>
</dbReference>
<dbReference type="PANTHER" id="PTHR10942">
    <property type="entry name" value="LEISHMANOLYSIN-LIKE PEPTIDASE"/>
    <property type="match status" value="1"/>
</dbReference>
<proteinExistence type="inferred from homology"/>
<keyword evidence="7 14" id="KW-0378">Hydrolase</keyword>
<organism evidence="16 17">
    <name type="scientific">Umbra pygmaea</name>
    <name type="common">Eastern mudminnow</name>
    <dbReference type="NCBI Taxonomy" id="75934"/>
    <lineage>
        <taxon>Eukaryota</taxon>
        <taxon>Metazoa</taxon>
        <taxon>Chordata</taxon>
        <taxon>Craniata</taxon>
        <taxon>Vertebrata</taxon>
        <taxon>Euteleostomi</taxon>
        <taxon>Actinopterygii</taxon>
        <taxon>Neopterygii</taxon>
        <taxon>Teleostei</taxon>
        <taxon>Protacanthopterygii</taxon>
        <taxon>Esociformes</taxon>
        <taxon>Umbridae</taxon>
        <taxon>Umbra</taxon>
    </lineage>
</organism>
<dbReference type="GO" id="GO:0006508">
    <property type="term" value="P:proteolysis"/>
    <property type="evidence" value="ECO:0007669"/>
    <property type="project" value="UniProtKB-KW"/>
</dbReference>
<dbReference type="GO" id="GO:0004222">
    <property type="term" value="F:metalloendopeptidase activity"/>
    <property type="evidence" value="ECO:0007669"/>
    <property type="project" value="UniProtKB-UniRule"/>
</dbReference>
<evidence type="ECO:0000256" key="8">
    <source>
        <dbReference type="ARBA" id="ARBA00022833"/>
    </source>
</evidence>
<sequence length="645" mass="71380">MASPPSLRWLWVWMMVVELIWLPGALQKCIFDEVQQSVSVVVKPIDPQRHNRKTRELDPPTNPPQPIRIYTWIPRESPVLSRIERERLEPAVQEAVDVVSSYLSVNRVPGRLLLSRDMNKYCKSIWRNASAANYNRCGRANENYRSETCLGVAIPDDHLSGCVIYPEPDAPTRTVIKPEGAGLPDTDFLLYLNTQSTDKCKAKPSVLAYAVHCQTDSQGRPLAGVVVVCREILSGDEYSHRATVQTVVHELFHALGFSKELFSNWKDCSDSSHSGVSCFPWGQVTNTDQTGQVRIYTQLVIRALQNHLASTDPDLGAPLENLDVGSGGLSSHWESRVLQGSIMAAALGDPAVVRVDPVTLAALQDTGWYSVNHSRAQSLVWGEGEGAIFGSLSSCHGNSSTFFCTGSGLGCHYLHLHKGECQTDPYLDGCRIYKRLTNRSECWKQENKAELEDWSGEMYHRDSRCFFSNLSRENVSVSVSDSLVGHCYQHRCTGLNSYQIRLSSSDWMDCPAGGAIKVTGYRGLLFCPDKRLCYYSDIDPPSTKNQTSQAPGVFTTMTSESDSQLRQHSTLDPSLTIEPTPSTQVPGVTTDLPVSAVLGVTAAACLLVVLTVIYWRYHSVRVRVHAAPEEPSGQHIPLGPEIFGH</sequence>
<dbReference type="Gene3D" id="3.90.132.10">
    <property type="entry name" value="Leishmanolysin , domain 2"/>
    <property type="match status" value="1"/>
</dbReference>
<dbReference type="GO" id="GO:0046872">
    <property type="term" value="F:metal ion binding"/>
    <property type="evidence" value="ECO:0007669"/>
    <property type="project" value="UniProtKB-KW"/>
</dbReference>
<keyword evidence="3 14" id="KW-0645">Protease</keyword>
<keyword evidence="6 14" id="KW-0732">Signal</keyword>
<dbReference type="EMBL" id="JAGEUA010000007">
    <property type="protein sequence ID" value="KAL0970192.1"/>
    <property type="molecule type" value="Genomic_DNA"/>
</dbReference>
<evidence type="ECO:0000256" key="2">
    <source>
        <dbReference type="ARBA" id="ARBA00005860"/>
    </source>
</evidence>
<keyword evidence="9 15" id="KW-1133">Transmembrane helix</keyword>
<feature type="binding site" evidence="13">
    <location>
        <position position="332"/>
    </location>
    <ligand>
        <name>Zn(2+)</name>
        <dbReference type="ChEBI" id="CHEBI:29105"/>
        <note>catalytic</note>
    </ligand>
</feature>
<feature type="binding site" evidence="13">
    <location>
        <position position="249"/>
    </location>
    <ligand>
        <name>Zn(2+)</name>
        <dbReference type="ChEBI" id="CHEBI:29105"/>
        <note>catalytic</note>
    </ligand>
</feature>
<dbReference type="SUPFAM" id="SSF55486">
    <property type="entry name" value="Metalloproteases ('zincins'), catalytic domain"/>
    <property type="match status" value="1"/>
</dbReference>
<evidence type="ECO:0000256" key="6">
    <source>
        <dbReference type="ARBA" id="ARBA00022729"/>
    </source>
</evidence>
<dbReference type="Gene3D" id="3.10.170.20">
    <property type="match status" value="1"/>
</dbReference>